<gene>
    <name evidence="1" type="ORF">PoB_000929500</name>
</gene>
<dbReference type="PANTHER" id="PTHR31424">
    <property type="entry name" value="PROTEIN CBG23806"/>
    <property type="match status" value="1"/>
</dbReference>
<protein>
    <submittedName>
        <fullName evidence="1">Uncharacterized protein</fullName>
    </submittedName>
</protein>
<dbReference type="Proteomes" id="UP000735302">
    <property type="component" value="Unassembled WGS sequence"/>
</dbReference>
<dbReference type="EMBL" id="BLXT01001037">
    <property type="protein sequence ID" value="GFN82789.1"/>
    <property type="molecule type" value="Genomic_DNA"/>
</dbReference>
<proteinExistence type="predicted"/>
<reference evidence="1 2" key="1">
    <citation type="journal article" date="2021" name="Elife">
        <title>Chloroplast acquisition without the gene transfer in kleptoplastic sea slugs, Plakobranchus ocellatus.</title>
        <authorList>
            <person name="Maeda T."/>
            <person name="Takahashi S."/>
            <person name="Yoshida T."/>
            <person name="Shimamura S."/>
            <person name="Takaki Y."/>
            <person name="Nagai Y."/>
            <person name="Toyoda A."/>
            <person name="Suzuki Y."/>
            <person name="Arimoto A."/>
            <person name="Ishii H."/>
            <person name="Satoh N."/>
            <person name="Nishiyama T."/>
            <person name="Hasebe M."/>
            <person name="Maruyama T."/>
            <person name="Minagawa J."/>
            <person name="Obokata J."/>
            <person name="Shigenobu S."/>
        </authorList>
    </citation>
    <scope>NUCLEOTIDE SEQUENCE [LARGE SCALE GENOMIC DNA]</scope>
</reference>
<comment type="caution">
    <text evidence="1">The sequence shown here is derived from an EMBL/GenBank/DDBJ whole genome shotgun (WGS) entry which is preliminary data.</text>
</comment>
<accession>A0AAV3YI80</accession>
<evidence type="ECO:0000313" key="1">
    <source>
        <dbReference type="EMBL" id="GFN82789.1"/>
    </source>
</evidence>
<dbReference type="AlphaFoldDB" id="A0AAV3YI80"/>
<organism evidence="1 2">
    <name type="scientific">Plakobranchus ocellatus</name>
    <dbReference type="NCBI Taxonomy" id="259542"/>
    <lineage>
        <taxon>Eukaryota</taxon>
        <taxon>Metazoa</taxon>
        <taxon>Spiralia</taxon>
        <taxon>Lophotrochozoa</taxon>
        <taxon>Mollusca</taxon>
        <taxon>Gastropoda</taxon>
        <taxon>Heterobranchia</taxon>
        <taxon>Euthyneura</taxon>
        <taxon>Panpulmonata</taxon>
        <taxon>Sacoglossa</taxon>
        <taxon>Placobranchoidea</taxon>
        <taxon>Plakobranchidae</taxon>
        <taxon>Plakobranchus</taxon>
    </lineage>
</organism>
<sequence length="127" mass="15107">MAKVPDTTHNMQIMFEDLKPQIESLQSFTWRGKAMKVFIFGDYWFLCKLYGLSGPSGLHPCLGCETNKKDMQKDQLTGFMPKKKKLKLFERKPNTILNFGWRRQQKQFGEKTTEKILQLKMRWKKQK</sequence>
<evidence type="ECO:0000313" key="2">
    <source>
        <dbReference type="Proteomes" id="UP000735302"/>
    </source>
</evidence>
<keyword evidence="2" id="KW-1185">Reference proteome</keyword>
<dbReference type="PANTHER" id="PTHR31424:SF3">
    <property type="entry name" value="RING-TYPE DOMAIN-CONTAINING PROTEIN"/>
    <property type="match status" value="1"/>
</dbReference>
<name>A0AAV3YI80_9GAST</name>